<proteinExistence type="predicted"/>
<dbReference type="InterPro" id="IPR000675">
    <property type="entry name" value="Cutinase/axe"/>
</dbReference>
<feature type="signal peptide" evidence="3">
    <location>
        <begin position="1"/>
        <end position="17"/>
    </location>
</feature>
<evidence type="ECO:0000256" key="3">
    <source>
        <dbReference type="SAM" id="SignalP"/>
    </source>
</evidence>
<dbReference type="SUPFAM" id="SSF53474">
    <property type="entry name" value="alpha/beta-Hydrolases"/>
    <property type="match status" value="1"/>
</dbReference>
<name>A0A8H6VKJ6_9PEZI</name>
<dbReference type="OrthoDB" id="2586582at2759"/>
<comment type="caution">
    <text evidence="4">The sequence shown here is derived from an EMBL/GenBank/DDBJ whole genome shotgun (WGS) entry which is preliminary data.</text>
</comment>
<dbReference type="EMBL" id="JABCIY010000043">
    <property type="protein sequence ID" value="KAF7195100.1"/>
    <property type="molecule type" value="Genomic_DNA"/>
</dbReference>
<evidence type="ECO:0000256" key="2">
    <source>
        <dbReference type="ARBA" id="ARBA00023157"/>
    </source>
</evidence>
<dbReference type="AlphaFoldDB" id="A0A8H6VKJ6"/>
<accession>A0A8H6VKJ6</accession>
<evidence type="ECO:0000313" key="5">
    <source>
        <dbReference type="Proteomes" id="UP000660729"/>
    </source>
</evidence>
<organism evidence="4 5">
    <name type="scientific">Pseudocercospora fuligena</name>
    <dbReference type="NCBI Taxonomy" id="685502"/>
    <lineage>
        <taxon>Eukaryota</taxon>
        <taxon>Fungi</taxon>
        <taxon>Dikarya</taxon>
        <taxon>Ascomycota</taxon>
        <taxon>Pezizomycotina</taxon>
        <taxon>Dothideomycetes</taxon>
        <taxon>Dothideomycetidae</taxon>
        <taxon>Mycosphaerellales</taxon>
        <taxon>Mycosphaerellaceae</taxon>
        <taxon>Pseudocercospora</taxon>
    </lineage>
</organism>
<evidence type="ECO:0000313" key="4">
    <source>
        <dbReference type="EMBL" id="KAF7195100.1"/>
    </source>
</evidence>
<dbReference type="PANTHER" id="PTHR33630">
    <property type="entry name" value="CUTINASE RV1984C-RELATED-RELATED"/>
    <property type="match status" value="1"/>
</dbReference>
<dbReference type="Pfam" id="PF01083">
    <property type="entry name" value="Cutinase"/>
    <property type="match status" value="1"/>
</dbReference>
<keyword evidence="1" id="KW-0378">Hydrolase</keyword>
<dbReference type="Proteomes" id="UP000660729">
    <property type="component" value="Unassembled WGS sequence"/>
</dbReference>
<dbReference type="InterPro" id="IPR029058">
    <property type="entry name" value="AB_hydrolase_fold"/>
</dbReference>
<dbReference type="Gene3D" id="3.40.50.1820">
    <property type="entry name" value="alpha/beta hydrolase"/>
    <property type="match status" value="1"/>
</dbReference>
<keyword evidence="3" id="KW-0732">Signal</keyword>
<keyword evidence="5" id="KW-1185">Reference proteome</keyword>
<sequence>MLYTTVLSLLLTLSATAAPLTPRATCYSGFYIIVARGSNEAAGEGKPGEVATMIEARVPNSASVAVKYPATIIDNSGSYPASVTDGINDTKTKIQNYVAACGASSRIVLLGYSQGGNVMTDVLAGGVDKPAPLAEKYRKNSESPDFVGVLELTMSLVRGVAVFGDPTFTAGQSFDAGTSTKDGIFARRQNGSSLALLNTYASVVKSYCDANDEFCASGNSLDVHYAEVDKYAQAATDFIVSKA</sequence>
<dbReference type="GO" id="GO:0052689">
    <property type="term" value="F:carboxylic ester hydrolase activity"/>
    <property type="evidence" value="ECO:0007669"/>
    <property type="project" value="UniProtKB-ARBA"/>
</dbReference>
<reference evidence="4" key="1">
    <citation type="submission" date="2020-04" db="EMBL/GenBank/DDBJ databases">
        <title>Draft genome resource of the tomato pathogen Pseudocercospora fuligena.</title>
        <authorList>
            <person name="Zaccaron A."/>
        </authorList>
    </citation>
    <scope>NUCLEOTIDE SEQUENCE</scope>
    <source>
        <strain evidence="4">PF001</strain>
    </source>
</reference>
<keyword evidence="2" id="KW-1015">Disulfide bond</keyword>
<evidence type="ECO:0000256" key="1">
    <source>
        <dbReference type="ARBA" id="ARBA00022801"/>
    </source>
</evidence>
<feature type="chain" id="PRO_5034187205" evidence="3">
    <location>
        <begin position="18"/>
        <end position="243"/>
    </location>
</feature>
<gene>
    <name evidence="4" type="ORF">HII31_03568</name>
</gene>
<protein>
    <submittedName>
        <fullName evidence="4">Acetylxylan esterase 2</fullName>
    </submittedName>
</protein>
<dbReference type="SMART" id="SM01110">
    <property type="entry name" value="Cutinase"/>
    <property type="match status" value="1"/>
</dbReference>
<dbReference type="PANTHER" id="PTHR33630:SF9">
    <property type="entry name" value="CUTINASE 4"/>
    <property type="match status" value="1"/>
</dbReference>